<feature type="domain" description="Heterokaryon incompatibility" evidence="1">
    <location>
        <begin position="160"/>
        <end position="250"/>
    </location>
</feature>
<sequence>MVELGPRENQRSVMDRILSRFSYQLFPKPVDSTPQHFNNSKTSCRPESVIEAEFDNDGIFSSESTPRPSSIATTSCPAPPDLSLALLSREFDIGPHNIDIVHPYSSHRLVLKEGSKIRAYENPECRGHLMAPIDICPRRLVDTHTLALVEFHERDTIPPYAILSHRWIKRKEVVYRRFKRHDRWTKLRSGYRKIQAACRQACQDGIRYIWIDTCCIKQGNHDDVAMNITSMYGYYQNAEVCYVYLVDVGRKRTMFDGRFWWQLGSEWFQRGWTLQELLAPRTVIFLNKRWQRIGDKYDLRDDIQRQTTIPSAVLSGEQSIQDVDVLTRMSWAMDRETTKEQDEAYCLQGLLGVSVEPDYDESYYASFNRLGKALFDARPELKQKLGINDDLFTNPNDYSFVFLLYGRSEDSRYKIHRTPRGFVGASGG</sequence>
<dbReference type="PANTHER" id="PTHR10622">
    <property type="entry name" value="HET DOMAIN-CONTAINING PROTEIN"/>
    <property type="match status" value="1"/>
</dbReference>
<evidence type="ECO:0000313" key="3">
    <source>
        <dbReference type="Proteomes" id="UP001498398"/>
    </source>
</evidence>
<keyword evidence="3" id="KW-1185">Reference proteome</keyword>
<dbReference type="EMBL" id="JBANRG010000061">
    <property type="protein sequence ID" value="KAK7441790.1"/>
    <property type="molecule type" value="Genomic_DNA"/>
</dbReference>
<evidence type="ECO:0000313" key="2">
    <source>
        <dbReference type="EMBL" id="KAK7441790.1"/>
    </source>
</evidence>
<organism evidence="2 3">
    <name type="scientific">Marasmiellus scandens</name>
    <dbReference type="NCBI Taxonomy" id="2682957"/>
    <lineage>
        <taxon>Eukaryota</taxon>
        <taxon>Fungi</taxon>
        <taxon>Dikarya</taxon>
        <taxon>Basidiomycota</taxon>
        <taxon>Agaricomycotina</taxon>
        <taxon>Agaricomycetes</taxon>
        <taxon>Agaricomycetidae</taxon>
        <taxon>Agaricales</taxon>
        <taxon>Marasmiineae</taxon>
        <taxon>Omphalotaceae</taxon>
        <taxon>Marasmiellus</taxon>
    </lineage>
</organism>
<reference evidence="2 3" key="1">
    <citation type="submission" date="2024-01" db="EMBL/GenBank/DDBJ databases">
        <title>A draft genome for the cacao thread blight pathogen Marasmiellus scandens.</title>
        <authorList>
            <person name="Baruah I.K."/>
            <person name="Leung J."/>
            <person name="Bukari Y."/>
            <person name="Amoako-Attah I."/>
            <person name="Meinhardt L.W."/>
            <person name="Bailey B.A."/>
            <person name="Cohen S.P."/>
        </authorList>
    </citation>
    <scope>NUCLEOTIDE SEQUENCE [LARGE SCALE GENOMIC DNA]</scope>
    <source>
        <strain evidence="2 3">GH-19</strain>
    </source>
</reference>
<dbReference type="InterPro" id="IPR010730">
    <property type="entry name" value="HET"/>
</dbReference>
<comment type="caution">
    <text evidence="2">The sequence shown here is derived from an EMBL/GenBank/DDBJ whole genome shotgun (WGS) entry which is preliminary data.</text>
</comment>
<name>A0ABR1IV38_9AGAR</name>
<protein>
    <recommendedName>
        <fullName evidence="1">Heterokaryon incompatibility domain-containing protein</fullName>
    </recommendedName>
</protein>
<dbReference type="Pfam" id="PF06985">
    <property type="entry name" value="HET"/>
    <property type="match status" value="1"/>
</dbReference>
<dbReference type="PANTHER" id="PTHR10622:SF10">
    <property type="entry name" value="HET DOMAIN-CONTAINING PROTEIN"/>
    <property type="match status" value="1"/>
</dbReference>
<dbReference type="Proteomes" id="UP001498398">
    <property type="component" value="Unassembled WGS sequence"/>
</dbReference>
<proteinExistence type="predicted"/>
<evidence type="ECO:0000259" key="1">
    <source>
        <dbReference type="Pfam" id="PF06985"/>
    </source>
</evidence>
<accession>A0ABR1IV38</accession>
<gene>
    <name evidence="2" type="ORF">VKT23_016452</name>
</gene>